<dbReference type="AlphaFoldDB" id="A0A450TGR2"/>
<dbReference type="EMBL" id="CAADFE010000009">
    <property type="protein sequence ID" value="VFJ66408.1"/>
    <property type="molecule type" value="Genomic_DNA"/>
</dbReference>
<reference evidence="1" key="1">
    <citation type="submission" date="2019-02" db="EMBL/GenBank/DDBJ databases">
        <authorList>
            <person name="Gruber-Vodicka R. H."/>
            <person name="Seah K. B. B."/>
        </authorList>
    </citation>
    <scope>NUCLEOTIDE SEQUENCE</scope>
    <source>
        <strain evidence="1">BECK_BZ131</strain>
    </source>
</reference>
<accession>A0A450TGR2</accession>
<evidence type="ECO:0000313" key="1">
    <source>
        <dbReference type="EMBL" id="VFJ66408.1"/>
    </source>
</evidence>
<proteinExistence type="predicted"/>
<gene>
    <name evidence="1" type="ORF">BECKFW1821C_GA0114237_100956</name>
</gene>
<protein>
    <submittedName>
        <fullName evidence="1">Uncharacterized protein</fullName>
    </submittedName>
</protein>
<organism evidence="1">
    <name type="scientific">Candidatus Kentrum sp. FW</name>
    <dbReference type="NCBI Taxonomy" id="2126338"/>
    <lineage>
        <taxon>Bacteria</taxon>
        <taxon>Pseudomonadati</taxon>
        <taxon>Pseudomonadota</taxon>
        <taxon>Gammaproteobacteria</taxon>
        <taxon>Candidatus Kentrum</taxon>
    </lineage>
</organism>
<sequence length="95" mass="11182">MWGVKRNKTDGHVNEIKTPPNIGLCIFKPCSVEYSLEWHSAAEPQAKKRVHEKHEKCADFFFRVFRDFRGQIFFVDKETHEKNKKWTDSSIEGLA</sequence>
<name>A0A450TGR2_9GAMM</name>